<organism evidence="4 5">
    <name type="scientific">Chthoniobacter flavus Ellin428</name>
    <dbReference type="NCBI Taxonomy" id="497964"/>
    <lineage>
        <taxon>Bacteria</taxon>
        <taxon>Pseudomonadati</taxon>
        <taxon>Verrucomicrobiota</taxon>
        <taxon>Spartobacteria</taxon>
        <taxon>Chthoniobacterales</taxon>
        <taxon>Chthoniobacteraceae</taxon>
        <taxon>Chthoniobacter</taxon>
    </lineage>
</organism>
<dbReference type="InterPro" id="IPR043504">
    <property type="entry name" value="Peptidase_S1_PA_chymotrypsin"/>
</dbReference>
<feature type="compositionally biased region" description="Pro residues" evidence="1">
    <location>
        <begin position="269"/>
        <end position="285"/>
    </location>
</feature>
<dbReference type="eggNOG" id="COG0265">
    <property type="taxonomic scope" value="Bacteria"/>
</dbReference>
<name>B4CWZ6_9BACT</name>
<dbReference type="Pfam" id="PF13365">
    <property type="entry name" value="Trypsin_2"/>
    <property type="match status" value="1"/>
</dbReference>
<feature type="domain" description="GYF" evidence="3">
    <location>
        <begin position="13"/>
        <end position="59"/>
    </location>
</feature>
<feature type="transmembrane region" description="Helical" evidence="2">
    <location>
        <begin position="141"/>
        <end position="161"/>
    </location>
</feature>
<dbReference type="InParanoid" id="B4CWZ6"/>
<dbReference type="SUPFAM" id="SSF50494">
    <property type="entry name" value="Trypsin-like serine proteases"/>
    <property type="match status" value="1"/>
</dbReference>
<evidence type="ECO:0000313" key="5">
    <source>
        <dbReference type="Proteomes" id="UP000005824"/>
    </source>
</evidence>
<protein>
    <recommendedName>
        <fullName evidence="3">GYF domain-containing protein</fullName>
    </recommendedName>
</protein>
<feature type="compositionally biased region" description="Pro residues" evidence="1">
    <location>
        <begin position="249"/>
        <end position="260"/>
    </location>
</feature>
<feature type="transmembrane region" description="Helical" evidence="2">
    <location>
        <begin position="116"/>
        <end position="134"/>
    </location>
</feature>
<dbReference type="RefSeq" id="WP_006978935.1">
    <property type="nucleotide sequence ID" value="NZ_ABVL01000003.1"/>
</dbReference>
<dbReference type="AlphaFoldDB" id="B4CWZ6"/>
<feature type="transmembrane region" description="Helical" evidence="2">
    <location>
        <begin position="94"/>
        <end position="110"/>
    </location>
</feature>
<evidence type="ECO:0000256" key="1">
    <source>
        <dbReference type="SAM" id="MobiDB-lite"/>
    </source>
</evidence>
<reference evidence="4 5" key="1">
    <citation type="journal article" date="2011" name="J. Bacteriol.">
        <title>Genome sequence of Chthoniobacter flavus Ellin428, an aerobic heterotrophic soil bacterium.</title>
        <authorList>
            <person name="Kant R."/>
            <person name="van Passel M.W."/>
            <person name="Palva A."/>
            <person name="Lucas S."/>
            <person name="Lapidus A."/>
            <person name="Glavina Del Rio T."/>
            <person name="Dalin E."/>
            <person name="Tice H."/>
            <person name="Bruce D."/>
            <person name="Goodwin L."/>
            <person name="Pitluck S."/>
            <person name="Larimer F.W."/>
            <person name="Land M.L."/>
            <person name="Hauser L."/>
            <person name="Sangwan P."/>
            <person name="de Vos W.M."/>
            <person name="Janssen P.H."/>
            <person name="Smidt H."/>
        </authorList>
    </citation>
    <scope>NUCLEOTIDE SEQUENCE [LARGE SCALE GENOMIC DNA]</scope>
    <source>
        <strain evidence="4 5">Ellin428</strain>
    </source>
</reference>
<dbReference type="STRING" id="497964.CfE428DRAFT_1609"/>
<feature type="compositionally biased region" description="Low complexity" evidence="1">
    <location>
        <begin position="289"/>
        <end position="301"/>
    </location>
</feature>
<evidence type="ECO:0000259" key="3">
    <source>
        <dbReference type="Pfam" id="PF14237"/>
    </source>
</evidence>
<evidence type="ECO:0000256" key="2">
    <source>
        <dbReference type="SAM" id="Phobius"/>
    </source>
</evidence>
<comment type="caution">
    <text evidence="4">The sequence shown here is derived from an EMBL/GenBank/DDBJ whole genome shotgun (WGS) entry which is preliminary data.</text>
</comment>
<dbReference type="EMBL" id="ABVL01000003">
    <property type="protein sequence ID" value="EDY21316.1"/>
    <property type="molecule type" value="Genomic_DNA"/>
</dbReference>
<gene>
    <name evidence="4" type="ORF">CfE428DRAFT_1609</name>
</gene>
<dbReference type="Pfam" id="PF14237">
    <property type="entry name" value="GYF_2"/>
    <property type="match status" value="1"/>
</dbReference>
<keyword evidence="2" id="KW-1133">Transmembrane helix</keyword>
<dbReference type="InterPro" id="IPR025640">
    <property type="entry name" value="GYF_2"/>
</dbReference>
<keyword evidence="2" id="KW-0472">Membrane</keyword>
<keyword evidence="2" id="KW-0812">Transmembrane</keyword>
<proteinExistence type="predicted"/>
<sequence>MNGAPFADSAVEYHVLRRGQMLGPFSEEELRAGLADGRFEETDFVQTEGQKHWRPLKRVFGGQGHEMKGALAPDWNSILKWAWWRLRSHFDEQLGGMAIVCLSIGVLFLVLSKWPFVFWVPCFLLAALAGVILFRRERKVPAVLVLVGVIAVPWLFLHIGAKAVADKIPGLTSSVAIEESPSDAPTTISAPAADPGAAKVEPAAAPASPSLLDKATGLASSVVTLFNRVKAPAPDSSNSSPASASLPTEPQPALAPPPIASIPQDLTPLAPPKAQPPIPGLPPVGPTKLAAPSLAPSAAPAGNKEEPPAFVPQNDALVIIKGSNGSGSGFLCRLGDKAWLFSNIHVISEVRQPVITRLDGVSITPGTAELAVGRDIARLALTQPPRHVLEATTDFDNDVHIDDDVIVLGNKGGGGVVTELKGKVVGIGPDRLEVSAEFIPGNSGSPIIHLKTGKVIGIATYLTKRYEEFSLHPQGGASGVPTNGKGEVVVRRYGYRIDKVPAWEPVNWAEMYAEAEQMEQVSKLTEDIFDFLSALRNKKEPNFATDTLRRPAADWMSRVREGHPSESDRRTATQGFLNSLRFMVRIDVANLDGRMRYTYFRNKLSDETKVRDQLYQAFNTEFADISAPESRHSMSHKR</sequence>
<dbReference type="InterPro" id="IPR009003">
    <property type="entry name" value="Peptidase_S1_PA"/>
</dbReference>
<feature type="compositionally biased region" description="Low complexity" evidence="1">
    <location>
        <begin position="232"/>
        <end position="248"/>
    </location>
</feature>
<feature type="region of interest" description="Disordered" evidence="1">
    <location>
        <begin position="232"/>
        <end position="308"/>
    </location>
</feature>
<dbReference type="Proteomes" id="UP000005824">
    <property type="component" value="Unassembled WGS sequence"/>
</dbReference>
<dbReference type="Gene3D" id="2.40.10.10">
    <property type="entry name" value="Trypsin-like serine proteases"/>
    <property type="match status" value="2"/>
</dbReference>
<accession>B4CWZ6</accession>
<evidence type="ECO:0000313" key="4">
    <source>
        <dbReference type="EMBL" id="EDY21316.1"/>
    </source>
</evidence>
<keyword evidence="5" id="KW-1185">Reference proteome</keyword>